<dbReference type="Gene3D" id="3.40.630.30">
    <property type="match status" value="1"/>
</dbReference>
<dbReference type="GeneID" id="94545546"/>
<dbReference type="EMBL" id="QRAS01000004">
    <property type="protein sequence ID" value="RDL01584.1"/>
    <property type="molecule type" value="Genomic_DNA"/>
</dbReference>
<dbReference type="SUPFAM" id="SSF55729">
    <property type="entry name" value="Acyl-CoA N-acyltransferases (Nat)"/>
    <property type="match status" value="1"/>
</dbReference>
<dbReference type="GO" id="GO:0016747">
    <property type="term" value="F:acyltransferase activity, transferring groups other than amino-acyl groups"/>
    <property type="evidence" value="ECO:0007669"/>
    <property type="project" value="InterPro"/>
</dbReference>
<dbReference type="InterPro" id="IPR016181">
    <property type="entry name" value="Acyl_CoA_acyltransferase"/>
</dbReference>
<protein>
    <submittedName>
        <fullName evidence="1">RimJ/RimL family protein N-acetyltransferase</fullName>
    </submittedName>
</protein>
<comment type="caution">
    <text evidence="1">The sequence shown here is derived from an EMBL/GenBank/DDBJ whole genome shotgun (WGS) entry which is preliminary data.</text>
</comment>
<dbReference type="KEGG" id="wso:WSWS_00336"/>
<dbReference type="AlphaFoldDB" id="A0A288Q8F1"/>
<dbReference type="PROSITE" id="PS51186">
    <property type="entry name" value="GNAT"/>
    <property type="match status" value="1"/>
</dbReference>
<dbReference type="InterPro" id="IPR000182">
    <property type="entry name" value="GNAT_dom"/>
</dbReference>
<organism evidence="1 2">
    <name type="scientific">Weissella soli</name>
    <dbReference type="NCBI Taxonomy" id="155866"/>
    <lineage>
        <taxon>Bacteria</taxon>
        <taxon>Bacillati</taxon>
        <taxon>Bacillota</taxon>
        <taxon>Bacilli</taxon>
        <taxon>Lactobacillales</taxon>
        <taxon>Lactobacillaceae</taxon>
        <taxon>Weissella</taxon>
    </lineage>
</organism>
<accession>A0A288Q8F1</accession>
<keyword evidence="2" id="KW-1185">Reference proteome</keyword>
<gene>
    <name evidence="1" type="ORF">DFP99_1491</name>
</gene>
<dbReference type="Proteomes" id="UP000254912">
    <property type="component" value="Unassembled WGS sequence"/>
</dbReference>
<dbReference type="RefSeq" id="WP_070229634.1">
    <property type="nucleotide sequence ID" value="NZ_BJYO01000006.1"/>
</dbReference>
<reference evidence="1 2" key="1">
    <citation type="submission" date="2018-07" db="EMBL/GenBank/DDBJ databases">
        <title>Genomic Encyclopedia of Type Strains, Phase III (KMG-III): the genomes of soil and plant-associated and newly described type strains.</title>
        <authorList>
            <person name="Whitman W."/>
        </authorList>
    </citation>
    <scope>NUCLEOTIDE SEQUENCE [LARGE SCALE GENOMIC DNA]</scope>
    <source>
        <strain evidence="1 2">CECT 7031</strain>
    </source>
</reference>
<sequence>MDKEITTRQATTADITRILEIVAGARQKMHAQGNPQWGQAYPGRVDFLTDIERHQGYVIELDGEVVGVYALVAGPDINYDKIEGAWLPASDGQYFAIHRIAVDVHKQGLGLATHTMHLIETMVQTISGHEMRIDTHEVNVPMQKVIKKAGFTYNGIVYMVADGTPRLAYSKILL</sequence>
<evidence type="ECO:0000313" key="1">
    <source>
        <dbReference type="EMBL" id="RDL01584.1"/>
    </source>
</evidence>
<dbReference type="Pfam" id="PF00583">
    <property type="entry name" value="Acetyltransf_1"/>
    <property type="match status" value="1"/>
</dbReference>
<keyword evidence="1" id="KW-0808">Transferase</keyword>
<name>A0A288Q8F1_9LACO</name>
<proteinExistence type="predicted"/>
<evidence type="ECO:0000313" key="2">
    <source>
        <dbReference type="Proteomes" id="UP000254912"/>
    </source>
</evidence>